<dbReference type="AlphaFoldDB" id="A0A7X2PC02"/>
<accession>A0A7X2PC02</accession>
<organism evidence="2 3">
    <name type="scientific">Bullifex porci</name>
    <dbReference type="NCBI Taxonomy" id="2606638"/>
    <lineage>
        <taxon>Bacteria</taxon>
        <taxon>Pseudomonadati</taxon>
        <taxon>Spirochaetota</taxon>
        <taxon>Spirochaetia</taxon>
        <taxon>Spirochaetales</taxon>
        <taxon>Spirochaetaceae</taxon>
        <taxon>Bullifex</taxon>
    </lineage>
</organism>
<evidence type="ECO:0008006" key="4">
    <source>
        <dbReference type="Google" id="ProtNLM"/>
    </source>
</evidence>
<keyword evidence="1" id="KW-1133">Transmembrane helix</keyword>
<evidence type="ECO:0000256" key="1">
    <source>
        <dbReference type="SAM" id="Phobius"/>
    </source>
</evidence>
<name>A0A7X2PC02_9SPIO</name>
<protein>
    <recommendedName>
        <fullName evidence="4">Zn-finger containing protein</fullName>
    </recommendedName>
</protein>
<gene>
    <name evidence="2" type="ORF">FYJ80_04915</name>
</gene>
<sequence length="145" mass="16448">MDKFQKFIQDLFKDRAGSDELSLFLSVLGLICIVGAGAFSYPYVEVVLTALGVAFLVLSIYRVFSKDKSKRYQENYKFKSLFNSNSQKKSEREAAKAKKKALKEKLKTHEMFYCPKCKASCFVPKGKGKIRITCPKCGEKFIGKT</sequence>
<dbReference type="EMBL" id="VUNN01000006">
    <property type="protein sequence ID" value="MSU06116.1"/>
    <property type="molecule type" value="Genomic_DNA"/>
</dbReference>
<reference evidence="2 3" key="1">
    <citation type="submission" date="2019-08" db="EMBL/GenBank/DDBJ databases">
        <title>In-depth cultivation of the pig gut microbiome towards novel bacterial diversity and tailored functional studies.</title>
        <authorList>
            <person name="Wylensek D."/>
            <person name="Hitch T.C.A."/>
            <person name="Clavel T."/>
        </authorList>
    </citation>
    <scope>NUCLEOTIDE SEQUENCE [LARGE SCALE GENOMIC DNA]</scope>
    <source>
        <strain evidence="2 3">NM-380-WT-3C1</strain>
    </source>
</reference>
<dbReference type="Proteomes" id="UP000460549">
    <property type="component" value="Unassembled WGS sequence"/>
</dbReference>
<keyword evidence="1" id="KW-0472">Membrane</keyword>
<evidence type="ECO:0000313" key="2">
    <source>
        <dbReference type="EMBL" id="MSU06116.1"/>
    </source>
</evidence>
<comment type="caution">
    <text evidence="2">The sequence shown here is derived from an EMBL/GenBank/DDBJ whole genome shotgun (WGS) entry which is preliminary data.</text>
</comment>
<keyword evidence="3" id="KW-1185">Reference proteome</keyword>
<proteinExistence type="predicted"/>
<dbReference type="RefSeq" id="WP_154425092.1">
    <property type="nucleotide sequence ID" value="NZ_VUNN01000006.1"/>
</dbReference>
<keyword evidence="1" id="KW-0812">Transmembrane</keyword>
<evidence type="ECO:0000313" key="3">
    <source>
        <dbReference type="Proteomes" id="UP000460549"/>
    </source>
</evidence>
<feature type="transmembrane region" description="Helical" evidence="1">
    <location>
        <begin position="46"/>
        <end position="64"/>
    </location>
</feature>
<feature type="transmembrane region" description="Helical" evidence="1">
    <location>
        <begin position="21"/>
        <end position="40"/>
    </location>
</feature>